<dbReference type="GO" id="GO:0009486">
    <property type="term" value="F:cytochrome bo3 ubiquinol oxidase activity"/>
    <property type="evidence" value="ECO:0007669"/>
    <property type="project" value="InterPro"/>
</dbReference>
<dbReference type="GO" id="GO:0009319">
    <property type="term" value="C:cytochrome o ubiquinol oxidase complex"/>
    <property type="evidence" value="ECO:0007669"/>
    <property type="project" value="TreeGrafter"/>
</dbReference>
<evidence type="ECO:0000256" key="17">
    <source>
        <dbReference type="SAM" id="MobiDB-lite"/>
    </source>
</evidence>
<comment type="function">
    <text evidence="12">Cytochrome bo(3) ubiquinol terminal oxidase is the component of the aerobic respiratory chain of E.coli that predominates when cells are grown at high aeration. Has proton pump activity across the membrane in addition to electron transfer, pumping 2 protons/electron.</text>
</comment>
<organism evidence="19 20">
    <name type="scientific">Sphingomonas ginsenosidimutans</name>
    <dbReference type="NCBI Taxonomy" id="862134"/>
    <lineage>
        <taxon>Bacteria</taxon>
        <taxon>Pseudomonadati</taxon>
        <taxon>Pseudomonadota</taxon>
        <taxon>Alphaproteobacteria</taxon>
        <taxon>Sphingomonadales</taxon>
        <taxon>Sphingomonadaceae</taxon>
        <taxon>Sphingomonas</taxon>
    </lineage>
</organism>
<evidence type="ECO:0000256" key="18">
    <source>
        <dbReference type="SAM" id="Phobius"/>
    </source>
</evidence>
<keyword evidence="5" id="KW-0813">Transport</keyword>
<dbReference type="NCBIfam" id="TIGR02847">
    <property type="entry name" value="CyoD"/>
    <property type="match status" value="1"/>
</dbReference>
<keyword evidence="7 18" id="KW-0812">Transmembrane</keyword>
<dbReference type="AlphaFoldDB" id="A0A2A4I1J0"/>
<evidence type="ECO:0000256" key="2">
    <source>
        <dbReference type="ARBA" id="ARBA00008079"/>
    </source>
</evidence>
<evidence type="ECO:0000256" key="6">
    <source>
        <dbReference type="ARBA" id="ARBA00022475"/>
    </source>
</evidence>
<sequence>MPVDVLALPRRRLDRRLHLRLPAGSAAVSTHDNPPVHSHEHGHDHGRDHGHGHHAHDNHGGAAHGTRKGYWTGFILSVLLTAPAFALVMTGVIADARITAGIVTALAAVQIVVHMVYFLHMNSKSENGWTLLALIFTVIIVVIAIAGSLWVMYNMNVNMMPGMHMEMTSGGM</sequence>
<dbReference type="InterPro" id="IPR014210">
    <property type="entry name" value="Cyt_o_ubiqinol_oxidase_su4"/>
</dbReference>
<dbReference type="GO" id="GO:0015078">
    <property type="term" value="F:proton transmembrane transporter activity"/>
    <property type="evidence" value="ECO:0007669"/>
    <property type="project" value="TreeGrafter"/>
</dbReference>
<dbReference type="EMBL" id="NWVD01000001">
    <property type="protein sequence ID" value="PCG10141.1"/>
    <property type="molecule type" value="Genomic_DNA"/>
</dbReference>
<evidence type="ECO:0000313" key="19">
    <source>
        <dbReference type="EMBL" id="PCG10141.1"/>
    </source>
</evidence>
<keyword evidence="9 18" id="KW-1133">Transmembrane helix</keyword>
<keyword evidence="11 18" id="KW-0472">Membrane</keyword>
<evidence type="ECO:0000256" key="15">
    <source>
        <dbReference type="ARBA" id="ARBA00031887"/>
    </source>
</evidence>
<dbReference type="GO" id="GO:0015990">
    <property type="term" value="P:electron transport coupled proton transport"/>
    <property type="evidence" value="ECO:0007669"/>
    <property type="project" value="InterPro"/>
</dbReference>
<proteinExistence type="inferred from homology"/>
<feature type="transmembrane region" description="Helical" evidence="18">
    <location>
        <begin position="100"/>
        <end position="119"/>
    </location>
</feature>
<gene>
    <name evidence="19" type="primary">cyoD</name>
    <name evidence="19" type="ORF">COA17_01375</name>
</gene>
<comment type="subcellular location">
    <subcellularLocation>
        <location evidence="1">Cell membrane</location>
        <topology evidence="1">Multi-pass membrane protein</topology>
    </subcellularLocation>
</comment>
<evidence type="ECO:0000256" key="5">
    <source>
        <dbReference type="ARBA" id="ARBA00022448"/>
    </source>
</evidence>
<dbReference type="Proteomes" id="UP000218784">
    <property type="component" value="Unassembled WGS sequence"/>
</dbReference>
<keyword evidence="20" id="KW-1185">Reference proteome</keyword>
<evidence type="ECO:0000256" key="10">
    <source>
        <dbReference type="ARBA" id="ARBA00023002"/>
    </source>
</evidence>
<dbReference type="PANTHER" id="PTHR36835:SF1">
    <property type="entry name" value="CYTOCHROME BO(3) UBIQUINOL OXIDASE SUBUNIT 4"/>
    <property type="match status" value="1"/>
</dbReference>
<feature type="transmembrane region" description="Helical" evidence="18">
    <location>
        <begin position="74"/>
        <end position="94"/>
    </location>
</feature>
<evidence type="ECO:0000256" key="1">
    <source>
        <dbReference type="ARBA" id="ARBA00004651"/>
    </source>
</evidence>
<feature type="compositionally biased region" description="Basic and acidic residues" evidence="17">
    <location>
        <begin position="37"/>
        <end position="59"/>
    </location>
</feature>
<comment type="subunit">
    <text evidence="3">Heterooctamer of two A chains, two B chains, two C chains and two D chains.</text>
</comment>
<evidence type="ECO:0000256" key="7">
    <source>
        <dbReference type="ARBA" id="ARBA00022692"/>
    </source>
</evidence>
<keyword evidence="6" id="KW-1003">Cell membrane</keyword>
<evidence type="ECO:0000256" key="9">
    <source>
        <dbReference type="ARBA" id="ARBA00022989"/>
    </source>
</evidence>
<comment type="similarity">
    <text evidence="2">Belongs to the cytochrome c oxidase bacterial subunit 4 family.</text>
</comment>
<name>A0A2A4I1J0_9SPHN</name>
<feature type="transmembrane region" description="Helical" evidence="18">
    <location>
        <begin position="131"/>
        <end position="153"/>
    </location>
</feature>
<evidence type="ECO:0000313" key="20">
    <source>
        <dbReference type="Proteomes" id="UP000218784"/>
    </source>
</evidence>
<keyword evidence="8" id="KW-0249">Electron transport</keyword>
<dbReference type="PANTHER" id="PTHR36835">
    <property type="entry name" value="CYTOCHROME BO(3) UBIQUINOL OXIDASE SUBUNIT 4"/>
    <property type="match status" value="1"/>
</dbReference>
<dbReference type="Pfam" id="PF03626">
    <property type="entry name" value="COX4_pro"/>
    <property type="match status" value="1"/>
</dbReference>
<evidence type="ECO:0000256" key="3">
    <source>
        <dbReference type="ARBA" id="ARBA00011700"/>
    </source>
</evidence>
<protein>
    <recommendedName>
        <fullName evidence="4">Cytochrome bo(3) ubiquinol oxidase subunit 4</fullName>
    </recommendedName>
    <alternativeName>
        <fullName evidence="16">Cytochrome o ubiquinol oxidase subunit 4</fullName>
    </alternativeName>
    <alternativeName>
        <fullName evidence="13">Oxidase bo(3) subunit 4</fullName>
    </alternativeName>
    <alternativeName>
        <fullName evidence="14">Ubiquinol oxidase polypeptide IV</fullName>
    </alternativeName>
    <alternativeName>
        <fullName evidence="15">Ubiquinol oxidase subunit 4</fullName>
    </alternativeName>
</protein>
<evidence type="ECO:0000256" key="13">
    <source>
        <dbReference type="ARBA" id="ARBA00030071"/>
    </source>
</evidence>
<keyword evidence="10" id="KW-0560">Oxidoreductase</keyword>
<evidence type="ECO:0000256" key="4">
    <source>
        <dbReference type="ARBA" id="ARBA00014689"/>
    </source>
</evidence>
<accession>A0A2A4I1J0</accession>
<reference evidence="19 20" key="1">
    <citation type="submission" date="2017-09" db="EMBL/GenBank/DDBJ databases">
        <title>Sphingomonas ginsenosidimutans KACC 14949, whole genome shotgun sequence.</title>
        <authorList>
            <person name="Feng G."/>
            <person name="Zhu H."/>
        </authorList>
    </citation>
    <scope>NUCLEOTIDE SEQUENCE [LARGE SCALE GENOMIC DNA]</scope>
    <source>
        <strain evidence="19 20">KACC 14949</strain>
    </source>
</reference>
<dbReference type="InterPro" id="IPR005171">
    <property type="entry name" value="Cyt_c_oxidase_su4_prok"/>
</dbReference>
<evidence type="ECO:0000256" key="16">
    <source>
        <dbReference type="ARBA" id="ARBA00032185"/>
    </source>
</evidence>
<evidence type="ECO:0000256" key="12">
    <source>
        <dbReference type="ARBA" id="ARBA00025694"/>
    </source>
</evidence>
<dbReference type="GO" id="GO:0005886">
    <property type="term" value="C:plasma membrane"/>
    <property type="evidence" value="ECO:0007669"/>
    <property type="project" value="UniProtKB-SubCell"/>
</dbReference>
<comment type="caution">
    <text evidence="19">The sequence shown here is derived from an EMBL/GenBank/DDBJ whole genome shotgun (WGS) entry which is preliminary data.</text>
</comment>
<dbReference type="GO" id="GO:0019646">
    <property type="term" value="P:aerobic electron transport chain"/>
    <property type="evidence" value="ECO:0007669"/>
    <property type="project" value="TreeGrafter"/>
</dbReference>
<dbReference type="InterPro" id="IPR050968">
    <property type="entry name" value="Cytochrome_c_oxidase_bac_sub4"/>
</dbReference>
<feature type="region of interest" description="Disordered" evidence="17">
    <location>
        <begin position="24"/>
        <end position="63"/>
    </location>
</feature>
<evidence type="ECO:0000256" key="14">
    <source>
        <dbReference type="ARBA" id="ARBA00030211"/>
    </source>
</evidence>
<evidence type="ECO:0000256" key="11">
    <source>
        <dbReference type="ARBA" id="ARBA00023136"/>
    </source>
</evidence>
<evidence type="ECO:0000256" key="8">
    <source>
        <dbReference type="ARBA" id="ARBA00022982"/>
    </source>
</evidence>